<dbReference type="Gene3D" id="3.40.50.720">
    <property type="entry name" value="NAD(P)-binding Rossmann-like Domain"/>
    <property type="match status" value="1"/>
</dbReference>
<comment type="function">
    <text evidence="9">Catalyzes the reduction of fatty acyl-CoA to fatty alcohols.</text>
</comment>
<dbReference type="GO" id="GO:0005777">
    <property type="term" value="C:peroxisome"/>
    <property type="evidence" value="ECO:0007669"/>
    <property type="project" value="TreeGrafter"/>
</dbReference>
<dbReference type="FunFam" id="3.40.50.720:FF:000143">
    <property type="entry name" value="Fatty acyl-CoA reductase"/>
    <property type="match status" value="1"/>
</dbReference>
<evidence type="ECO:0000256" key="2">
    <source>
        <dbReference type="ARBA" id="ARBA00005928"/>
    </source>
</evidence>
<dbReference type="InterPro" id="IPR033640">
    <property type="entry name" value="FAR_C"/>
</dbReference>
<proteinExistence type="inferred from homology"/>
<keyword evidence="9" id="KW-0560">Oxidoreductase</keyword>
<dbReference type="InterPro" id="IPR013120">
    <property type="entry name" value="FAR_NAD-bd"/>
</dbReference>
<dbReference type="InterPro" id="IPR036291">
    <property type="entry name" value="NAD(P)-bd_dom_sf"/>
</dbReference>
<evidence type="ECO:0000256" key="7">
    <source>
        <dbReference type="ARBA" id="ARBA00023136"/>
    </source>
</evidence>
<evidence type="ECO:0000313" key="13">
    <source>
        <dbReference type="Proteomes" id="UP000288716"/>
    </source>
</evidence>
<organism evidence="12 13">
    <name type="scientific">Leptotrombidium deliense</name>
    <dbReference type="NCBI Taxonomy" id="299467"/>
    <lineage>
        <taxon>Eukaryota</taxon>
        <taxon>Metazoa</taxon>
        <taxon>Ecdysozoa</taxon>
        <taxon>Arthropoda</taxon>
        <taxon>Chelicerata</taxon>
        <taxon>Arachnida</taxon>
        <taxon>Acari</taxon>
        <taxon>Acariformes</taxon>
        <taxon>Trombidiformes</taxon>
        <taxon>Prostigmata</taxon>
        <taxon>Anystina</taxon>
        <taxon>Parasitengona</taxon>
        <taxon>Trombiculoidea</taxon>
        <taxon>Trombiculidae</taxon>
        <taxon>Leptotrombidium</taxon>
    </lineage>
</organism>
<dbReference type="InterPro" id="IPR026055">
    <property type="entry name" value="FAR"/>
</dbReference>
<dbReference type="Proteomes" id="UP000288716">
    <property type="component" value="Unassembled WGS sequence"/>
</dbReference>
<feature type="domain" description="Thioester reductase (TE)" evidence="11">
    <location>
        <begin position="52"/>
        <end position="322"/>
    </location>
</feature>
<gene>
    <name evidence="12" type="ORF">B4U80_06607</name>
</gene>
<comment type="catalytic activity">
    <reaction evidence="8 9">
        <text>a long-chain fatty acyl-CoA + 2 NADPH + 2 H(+) = a long-chain primary fatty alcohol + 2 NADP(+) + CoA</text>
        <dbReference type="Rhea" id="RHEA:52716"/>
        <dbReference type="ChEBI" id="CHEBI:15378"/>
        <dbReference type="ChEBI" id="CHEBI:57287"/>
        <dbReference type="ChEBI" id="CHEBI:57783"/>
        <dbReference type="ChEBI" id="CHEBI:58349"/>
        <dbReference type="ChEBI" id="CHEBI:77396"/>
        <dbReference type="ChEBI" id="CHEBI:83139"/>
        <dbReference type="EC" id="1.2.1.84"/>
    </reaction>
</comment>
<dbReference type="AlphaFoldDB" id="A0A443SQQ5"/>
<protein>
    <recommendedName>
        <fullName evidence="9">Fatty acyl-CoA reductase</fullName>
        <ecNumber evidence="9">1.2.1.84</ecNumber>
    </recommendedName>
</protein>
<dbReference type="GO" id="GO:0035336">
    <property type="term" value="P:long-chain fatty-acyl-CoA metabolic process"/>
    <property type="evidence" value="ECO:0007669"/>
    <property type="project" value="TreeGrafter"/>
</dbReference>
<evidence type="ECO:0000256" key="5">
    <source>
        <dbReference type="ARBA" id="ARBA00022989"/>
    </source>
</evidence>
<dbReference type="EC" id="1.2.1.84" evidence="9"/>
<keyword evidence="5 9" id="KW-1133">Transmembrane helix</keyword>
<keyword evidence="13" id="KW-1185">Reference proteome</keyword>
<evidence type="ECO:0000256" key="8">
    <source>
        <dbReference type="ARBA" id="ARBA00052530"/>
    </source>
</evidence>
<comment type="subcellular location">
    <subcellularLocation>
        <location evidence="1">Membrane</location>
        <topology evidence="1">Multi-pass membrane protein</topology>
    </subcellularLocation>
</comment>
<sequence length="547" mass="62562">MFKIHSFFNFFSADDSWRRSFAANLPPVVCDSMSVNNVSRIASFYNDRSIFITGASGFMGKVLVEKLLRSCPGVKNIYILLRDKKGLNSRQRLDELFNAKIFDRIKEENAKAINKVIAISGDISSPGLGICENDVNTLVKEVSIVFHSAATVKFDEALKTSVEFNVLGTRRVIELCHKIKNLVALIHVSSAYANCNRMEVDEVLYSTPVSPQQVIDSIQWMSEELINDITPKLVGDRPNTYTYTKALAESLLAEECGSLPVAIVRPSIVTAAWREPVRGWVDNINGPTGLILACGKGILRTMLFDANANADLIPVDTVINLMITVAWHTATRRQNTINIYNCTSGLVNPITWGEIERVAFPMLLRYPSNDVFRYPGGSFKLSRFLNDISKIYEHFVPAYLIDFICALAGRKQMMVKVYGKLHRAVEALEFFTIREWRFKSDNVISLFEQLEEKDKELFHFDVRDLHWPTYWEDYVIGIRKFVLKEENSTLPQARRSLQRLYYINKFVGLLVILGIWQLVLVRTQVSRRMWFFFTSFAMKLYSLVFKV</sequence>
<evidence type="ECO:0000256" key="6">
    <source>
        <dbReference type="ARBA" id="ARBA00023098"/>
    </source>
</evidence>
<dbReference type="PANTHER" id="PTHR11011">
    <property type="entry name" value="MALE STERILITY PROTEIN 2-RELATED"/>
    <property type="match status" value="1"/>
</dbReference>
<keyword evidence="6 9" id="KW-0443">Lipid metabolism</keyword>
<reference evidence="12 13" key="1">
    <citation type="journal article" date="2018" name="Gigascience">
        <title>Genomes of trombidid mites reveal novel predicted allergens and laterally-transferred genes associated with secondary metabolism.</title>
        <authorList>
            <person name="Dong X."/>
            <person name="Chaisiri K."/>
            <person name="Xia D."/>
            <person name="Armstrong S.D."/>
            <person name="Fang Y."/>
            <person name="Donnelly M.J."/>
            <person name="Kadowaki T."/>
            <person name="McGarry J.W."/>
            <person name="Darby A.C."/>
            <person name="Makepeace B.L."/>
        </authorList>
    </citation>
    <scope>NUCLEOTIDE SEQUENCE [LARGE SCALE GENOMIC DNA]</scope>
    <source>
        <strain evidence="12">UoL-UT</strain>
    </source>
</reference>
<dbReference type="VEuPathDB" id="VectorBase:LDEU002208"/>
<evidence type="ECO:0000313" key="12">
    <source>
        <dbReference type="EMBL" id="RWS29833.1"/>
    </source>
</evidence>
<comment type="caution">
    <text evidence="12">The sequence shown here is derived from an EMBL/GenBank/DDBJ whole genome shotgun (WGS) entry which is preliminary data.</text>
</comment>
<feature type="transmembrane region" description="Helical" evidence="9">
    <location>
        <begin position="500"/>
        <end position="521"/>
    </location>
</feature>
<dbReference type="EMBL" id="NCKV01000748">
    <property type="protein sequence ID" value="RWS29833.1"/>
    <property type="molecule type" value="Genomic_DNA"/>
</dbReference>
<evidence type="ECO:0000259" key="10">
    <source>
        <dbReference type="Pfam" id="PF03015"/>
    </source>
</evidence>
<dbReference type="OrthoDB" id="429813at2759"/>
<dbReference type="Pfam" id="PF03015">
    <property type="entry name" value="Sterile"/>
    <property type="match status" value="1"/>
</dbReference>
<comment type="similarity">
    <text evidence="2 9">Belongs to the fatty acyl-CoA reductase family.</text>
</comment>
<dbReference type="GO" id="GO:0016020">
    <property type="term" value="C:membrane"/>
    <property type="evidence" value="ECO:0007669"/>
    <property type="project" value="UniProtKB-SubCell"/>
</dbReference>
<keyword evidence="4 9" id="KW-0812">Transmembrane</keyword>
<dbReference type="CDD" id="cd05236">
    <property type="entry name" value="FAR-N_SDR_e"/>
    <property type="match status" value="1"/>
</dbReference>
<keyword evidence="9" id="KW-0521">NADP</keyword>
<accession>A0A443SQQ5</accession>
<keyword evidence="3 9" id="KW-0444">Lipid biosynthesis</keyword>
<dbReference type="SUPFAM" id="SSF51735">
    <property type="entry name" value="NAD(P)-binding Rossmann-fold domains"/>
    <property type="match status" value="1"/>
</dbReference>
<dbReference type="Pfam" id="PF07993">
    <property type="entry name" value="NAD_binding_4"/>
    <property type="match status" value="1"/>
</dbReference>
<dbReference type="STRING" id="299467.A0A443SQQ5"/>
<evidence type="ECO:0000256" key="9">
    <source>
        <dbReference type="RuleBase" id="RU363097"/>
    </source>
</evidence>
<name>A0A443SQQ5_9ACAR</name>
<dbReference type="GO" id="GO:0102965">
    <property type="term" value="F:alcohol-forming long-chain fatty acyl-CoA reductase activity"/>
    <property type="evidence" value="ECO:0007669"/>
    <property type="project" value="UniProtKB-EC"/>
</dbReference>
<evidence type="ECO:0000256" key="4">
    <source>
        <dbReference type="ARBA" id="ARBA00022692"/>
    </source>
</evidence>
<evidence type="ECO:0000256" key="1">
    <source>
        <dbReference type="ARBA" id="ARBA00004141"/>
    </source>
</evidence>
<dbReference type="GO" id="GO:0080019">
    <property type="term" value="F:alcohol-forming very long-chain fatty acyl-CoA reductase activity"/>
    <property type="evidence" value="ECO:0007669"/>
    <property type="project" value="InterPro"/>
</dbReference>
<dbReference type="PANTHER" id="PTHR11011:SF116">
    <property type="entry name" value="FATTY ACYL-COA REDUCTASE CG5065-RELATED"/>
    <property type="match status" value="1"/>
</dbReference>
<evidence type="ECO:0000259" key="11">
    <source>
        <dbReference type="Pfam" id="PF07993"/>
    </source>
</evidence>
<keyword evidence="7 9" id="KW-0472">Membrane</keyword>
<evidence type="ECO:0000256" key="3">
    <source>
        <dbReference type="ARBA" id="ARBA00022516"/>
    </source>
</evidence>
<dbReference type="CDD" id="cd09071">
    <property type="entry name" value="FAR_C"/>
    <property type="match status" value="1"/>
</dbReference>
<feature type="domain" description="Fatty acyl-CoA reductase C-terminal" evidence="10">
    <location>
        <begin position="394"/>
        <end position="485"/>
    </location>
</feature>